<evidence type="ECO:0000256" key="5">
    <source>
        <dbReference type="ARBA" id="ARBA00022842"/>
    </source>
</evidence>
<dbReference type="GO" id="GO:0043571">
    <property type="term" value="P:maintenance of CRISPR repeat elements"/>
    <property type="evidence" value="ECO:0007669"/>
    <property type="project" value="InterPro"/>
</dbReference>
<gene>
    <name evidence="8" type="primary">cas2</name>
    <name evidence="8" type="ORF">CO005_03270</name>
</gene>
<evidence type="ECO:0000259" key="7">
    <source>
        <dbReference type="Pfam" id="PF20803"/>
    </source>
</evidence>
<keyword evidence="1" id="KW-0540">Nuclease</keyword>
<dbReference type="AlphaFoldDB" id="A0A2M7IBR8"/>
<keyword evidence="5" id="KW-0460">Magnesium</keyword>
<dbReference type="InterPro" id="IPR048846">
    <property type="entry name" value="PaaX-like_central"/>
</dbReference>
<protein>
    <submittedName>
        <fullName evidence="8">CRISPR-associated endonuclease Cas2</fullName>
    </submittedName>
</protein>
<dbReference type="EMBL" id="PFGU01000087">
    <property type="protein sequence ID" value="PIW73102.1"/>
    <property type="molecule type" value="Genomic_DNA"/>
</dbReference>
<evidence type="ECO:0000256" key="6">
    <source>
        <dbReference type="ARBA" id="ARBA00023118"/>
    </source>
</evidence>
<dbReference type="SUPFAM" id="SSF143430">
    <property type="entry name" value="TTP0101/SSO1404-like"/>
    <property type="match status" value="1"/>
</dbReference>
<name>A0A2M7IBR8_9BACT</name>
<dbReference type="GO" id="GO:0004521">
    <property type="term" value="F:RNA endonuclease activity"/>
    <property type="evidence" value="ECO:0007669"/>
    <property type="project" value="InterPro"/>
</dbReference>
<dbReference type="Pfam" id="PF20803">
    <property type="entry name" value="PaaX_M"/>
    <property type="match status" value="1"/>
</dbReference>
<accession>A0A2M7IBR8</accession>
<feature type="domain" description="Transcriptional repressor PaaX-like central Cas2-like" evidence="7">
    <location>
        <begin position="115"/>
        <end position="194"/>
    </location>
</feature>
<keyword evidence="4" id="KW-0378">Hydrolase</keyword>
<evidence type="ECO:0000256" key="3">
    <source>
        <dbReference type="ARBA" id="ARBA00022759"/>
    </source>
</evidence>
<comment type="caution">
    <text evidence="8">The sequence shown here is derived from an EMBL/GenBank/DDBJ whole genome shotgun (WGS) entry which is preliminary data.</text>
</comment>
<organism evidence="8 9">
    <name type="scientific">Candidatus Roizmanbacteria bacterium CG_4_8_14_3_um_filter_34_9</name>
    <dbReference type="NCBI Taxonomy" id="1974832"/>
    <lineage>
        <taxon>Bacteria</taxon>
        <taxon>Candidatus Roizmaniibacteriota</taxon>
    </lineage>
</organism>
<evidence type="ECO:0000256" key="1">
    <source>
        <dbReference type="ARBA" id="ARBA00022722"/>
    </source>
</evidence>
<evidence type="ECO:0000313" key="8">
    <source>
        <dbReference type="EMBL" id="PIW73102.1"/>
    </source>
</evidence>
<sequence length="201" mass="23902">MKKRTRLVKYGEISKGVLTYFGDALMAGYSSIEGRRGGISPMMIMGYLEDLLKSIKTDQEKNRKLLRVLKNLEKQEILDLQEKDGKVIVYLKNKNHPKIVEYSIKNILEFKKKEKKWNGKWFLVFFDVPEIQRNKRDYLRKLLVRLGFYQYQKSVYLFPYECEKEVTLIKKIVEGAKYMKYIIAEKIEDETNAKAYFKLLS</sequence>
<dbReference type="NCBIfam" id="TIGR01573">
    <property type="entry name" value="cas2"/>
    <property type="match status" value="1"/>
</dbReference>
<evidence type="ECO:0000256" key="2">
    <source>
        <dbReference type="ARBA" id="ARBA00022723"/>
    </source>
</evidence>
<keyword evidence="6" id="KW-0051">Antiviral defense</keyword>
<proteinExistence type="predicted"/>
<dbReference type="Proteomes" id="UP000230822">
    <property type="component" value="Unassembled WGS sequence"/>
</dbReference>
<dbReference type="InterPro" id="IPR021127">
    <property type="entry name" value="CRISPR_associated_Cas2"/>
</dbReference>
<evidence type="ECO:0000256" key="4">
    <source>
        <dbReference type="ARBA" id="ARBA00022801"/>
    </source>
</evidence>
<dbReference type="Gene3D" id="3.30.70.2650">
    <property type="match status" value="1"/>
</dbReference>
<reference evidence="9" key="1">
    <citation type="submission" date="2017-09" db="EMBL/GenBank/DDBJ databases">
        <title>Depth-based differentiation of microbial function through sediment-hosted aquifers and enrichment of novel symbionts in the deep terrestrial subsurface.</title>
        <authorList>
            <person name="Probst A.J."/>
            <person name="Ladd B."/>
            <person name="Jarett J.K."/>
            <person name="Geller-Mcgrath D.E."/>
            <person name="Sieber C.M.K."/>
            <person name="Emerson J.B."/>
            <person name="Anantharaman K."/>
            <person name="Thomas B.C."/>
            <person name="Malmstrom R."/>
            <person name="Stieglmeier M."/>
            <person name="Klingl A."/>
            <person name="Woyke T."/>
            <person name="Ryan C.M."/>
            <person name="Banfield J.F."/>
        </authorList>
    </citation>
    <scope>NUCLEOTIDE SEQUENCE [LARGE SCALE GENOMIC DNA]</scope>
</reference>
<keyword evidence="3 8" id="KW-0255">Endonuclease</keyword>
<evidence type="ECO:0000313" key="9">
    <source>
        <dbReference type="Proteomes" id="UP000230822"/>
    </source>
</evidence>
<keyword evidence="2" id="KW-0479">Metal-binding</keyword>